<dbReference type="EMBL" id="DS028096">
    <property type="protein sequence ID" value="KMP06355.1"/>
    <property type="molecule type" value="Genomic_DNA"/>
</dbReference>
<dbReference type="Proteomes" id="UP000054565">
    <property type="component" value="Unassembled WGS sequence"/>
</dbReference>
<evidence type="ECO:0000313" key="2">
    <source>
        <dbReference type="Proteomes" id="UP000054565"/>
    </source>
</evidence>
<evidence type="ECO:0000313" key="1">
    <source>
        <dbReference type="EMBL" id="KMP06355.1"/>
    </source>
</evidence>
<protein>
    <submittedName>
        <fullName evidence="1">Uncharacterized protein</fullName>
    </submittedName>
</protein>
<dbReference type="AlphaFoldDB" id="A0A0J6YF90"/>
<sequence length="58" mass="6260">MDHSVLGHEKQSWQSLATIGVQELGELICVAAGEGMVRFSGSAQVTMYLCASYGIDRQ</sequence>
<organism evidence="1 2">
    <name type="scientific">Coccidioides immitis RMSCC 2394</name>
    <dbReference type="NCBI Taxonomy" id="404692"/>
    <lineage>
        <taxon>Eukaryota</taxon>
        <taxon>Fungi</taxon>
        <taxon>Dikarya</taxon>
        <taxon>Ascomycota</taxon>
        <taxon>Pezizomycotina</taxon>
        <taxon>Eurotiomycetes</taxon>
        <taxon>Eurotiomycetidae</taxon>
        <taxon>Onygenales</taxon>
        <taxon>Onygenaceae</taxon>
        <taxon>Coccidioides</taxon>
    </lineage>
</organism>
<proteinExistence type="predicted"/>
<name>A0A0J6YF90_COCIT</name>
<gene>
    <name evidence="1" type="ORF">CIRG_06036</name>
</gene>
<reference evidence="2" key="1">
    <citation type="journal article" date="2010" name="Genome Res.">
        <title>Population genomic sequencing of Coccidioides fungi reveals recent hybridization and transposon control.</title>
        <authorList>
            <person name="Neafsey D.E."/>
            <person name="Barker B.M."/>
            <person name="Sharpton T.J."/>
            <person name="Stajich J.E."/>
            <person name="Park D.J."/>
            <person name="Whiston E."/>
            <person name="Hung C.-Y."/>
            <person name="McMahan C."/>
            <person name="White J."/>
            <person name="Sykes S."/>
            <person name="Heiman D."/>
            <person name="Young S."/>
            <person name="Zeng Q."/>
            <person name="Abouelleil A."/>
            <person name="Aftuck L."/>
            <person name="Bessette D."/>
            <person name="Brown A."/>
            <person name="FitzGerald M."/>
            <person name="Lui A."/>
            <person name="Macdonald J.P."/>
            <person name="Priest M."/>
            <person name="Orbach M.J."/>
            <person name="Galgiani J.N."/>
            <person name="Kirkland T.N."/>
            <person name="Cole G.T."/>
            <person name="Birren B.W."/>
            <person name="Henn M.R."/>
            <person name="Taylor J.W."/>
            <person name="Rounsley S.D."/>
        </authorList>
    </citation>
    <scope>NUCLEOTIDE SEQUENCE [LARGE SCALE GENOMIC DNA]</scope>
    <source>
        <strain evidence="2">RMSCC 2394</strain>
    </source>
</reference>
<accession>A0A0J6YF90</accession>